<feature type="chain" id="PRO_5020430788" evidence="1">
    <location>
        <begin position="26"/>
        <end position="172"/>
    </location>
</feature>
<sequence length="172" mass="18432">MTGRRRRRLAVAVAALLVLESLLPAGGVAMPVAGAGRRDWNPASYWYAPWGESGVHKGIDIFARRGTPVRAAQAGLVVYRGEIARGGKVVLVLTARGWLHYYAHLGTLGAESGHWLATGDPVGTVGDSGNARGKPPHLHYAVVTLVPRPWAARPGAQGWKAMFYRDPGRLLP</sequence>
<accession>A0A4R1B871</accession>
<dbReference type="GO" id="GO:0004222">
    <property type="term" value="F:metalloendopeptidase activity"/>
    <property type="evidence" value="ECO:0007669"/>
    <property type="project" value="TreeGrafter"/>
</dbReference>
<evidence type="ECO:0000313" key="3">
    <source>
        <dbReference type="EMBL" id="TCJ12223.1"/>
    </source>
</evidence>
<dbReference type="InterPro" id="IPR016047">
    <property type="entry name" value="M23ase_b-sheet_dom"/>
</dbReference>
<dbReference type="InterPro" id="IPR011055">
    <property type="entry name" value="Dup_hybrid_motif"/>
</dbReference>
<name>A0A4R1B871_9PROT</name>
<organism evidence="3 4">
    <name type="scientific">Parasulfuritortus cantonensis</name>
    <dbReference type="NCBI Taxonomy" id="2528202"/>
    <lineage>
        <taxon>Bacteria</taxon>
        <taxon>Pseudomonadati</taxon>
        <taxon>Pseudomonadota</taxon>
        <taxon>Betaproteobacteria</taxon>
        <taxon>Nitrosomonadales</taxon>
        <taxon>Thiobacillaceae</taxon>
        <taxon>Parasulfuritortus</taxon>
    </lineage>
</organism>
<dbReference type="EMBL" id="SJZB01000045">
    <property type="protein sequence ID" value="TCJ12223.1"/>
    <property type="molecule type" value="Genomic_DNA"/>
</dbReference>
<dbReference type="InterPro" id="IPR050570">
    <property type="entry name" value="Cell_wall_metabolism_enzyme"/>
</dbReference>
<dbReference type="SUPFAM" id="SSF51261">
    <property type="entry name" value="Duplicated hybrid motif"/>
    <property type="match status" value="1"/>
</dbReference>
<dbReference type="PANTHER" id="PTHR21666">
    <property type="entry name" value="PEPTIDASE-RELATED"/>
    <property type="match status" value="1"/>
</dbReference>
<dbReference type="Gene3D" id="2.70.70.10">
    <property type="entry name" value="Glucose Permease (Domain IIA)"/>
    <property type="match status" value="1"/>
</dbReference>
<reference evidence="3 4" key="1">
    <citation type="submission" date="2019-03" db="EMBL/GenBank/DDBJ databases">
        <title>Genome sequence of Thiobacillaceae bacterium LSR1, a sulfur-oxidizing bacterium isolated from freshwater sediment.</title>
        <authorList>
            <person name="Li S."/>
        </authorList>
    </citation>
    <scope>NUCLEOTIDE SEQUENCE [LARGE SCALE GENOMIC DNA]</scope>
    <source>
        <strain evidence="3 4">LSR1</strain>
    </source>
</reference>
<dbReference type="AlphaFoldDB" id="A0A4R1B871"/>
<feature type="signal peptide" evidence="1">
    <location>
        <begin position="1"/>
        <end position="25"/>
    </location>
</feature>
<evidence type="ECO:0000259" key="2">
    <source>
        <dbReference type="Pfam" id="PF01551"/>
    </source>
</evidence>
<evidence type="ECO:0000313" key="4">
    <source>
        <dbReference type="Proteomes" id="UP000295443"/>
    </source>
</evidence>
<dbReference type="PANTHER" id="PTHR21666:SF268">
    <property type="entry name" value="PEPTIDASE M23 DOMAIN-CONTAINING PROTEIN"/>
    <property type="match status" value="1"/>
</dbReference>
<keyword evidence="4" id="KW-1185">Reference proteome</keyword>
<gene>
    <name evidence="3" type="ORF">EZJ19_12820</name>
</gene>
<keyword evidence="1" id="KW-0732">Signal</keyword>
<dbReference type="OrthoDB" id="9800107at2"/>
<proteinExistence type="predicted"/>
<protein>
    <submittedName>
        <fullName evidence="3">M23 family metallopeptidase</fullName>
    </submittedName>
</protein>
<comment type="caution">
    <text evidence="3">The sequence shown here is derived from an EMBL/GenBank/DDBJ whole genome shotgun (WGS) entry which is preliminary data.</text>
</comment>
<dbReference type="CDD" id="cd12797">
    <property type="entry name" value="M23_peptidase"/>
    <property type="match status" value="1"/>
</dbReference>
<dbReference type="Pfam" id="PF01551">
    <property type="entry name" value="Peptidase_M23"/>
    <property type="match status" value="1"/>
</dbReference>
<dbReference type="Proteomes" id="UP000295443">
    <property type="component" value="Unassembled WGS sequence"/>
</dbReference>
<dbReference type="RefSeq" id="WP_131448196.1">
    <property type="nucleotide sequence ID" value="NZ_SJZB01000045.1"/>
</dbReference>
<feature type="domain" description="M23ase beta-sheet core" evidence="2">
    <location>
        <begin position="55"/>
        <end position="142"/>
    </location>
</feature>
<evidence type="ECO:0000256" key="1">
    <source>
        <dbReference type="SAM" id="SignalP"/>
    </source>
</evidence>